<keyword evidence="5" id="KW-0333">Golgi apparatus</keyword>
<keyword evidence="3" id="KW-0808">Transferase</keyword>
<protein>
    <submittedName>
        <fullName evidence="7">Glycosyltransferase</fullName>
    </submittedName>
</protein>
<evidence type="ECO:0000313" key="7">
    <source>
        <dbReference type="EMBL" id="KAL2509157.1"/>
    </source>
</evidence>
<evidence type="ECO:0000256" key="1">
    <source>
        <dbReference type="ARBA" id="ARBA00004323"/>
    </source>
</evidence>
<dbReference type="GO" id="GO:0016757">
    <property type="term" value="F:glycosyltransferase activity"/>
    <property type="evidence" value="ECO:0007669"/>
    <property type="project" value="UniProtKB-KW"/>
</dbReference>
<accession>A0ABD1T8T6</accession>
<evidence type="ECO:0000259" key="6">
    <source>
        <dbReference type="Pfam" id="PF03016"/>
    </source>
</evidence>
<evidence type="ECO:0000313" key="8">
    <source>
        <dbReference type="Proteomes" id="UP001604277"/>
    </source>
</evidence>
<gene>
    <name evidence="7" type="ORF">Fot_32804</name>
</gene>
<dbReference type="PANTHER" id="PTHR11062:SF247">
    <property type="entry name" value="EXOSTOSIN GT47 DOMAIN-CONTAINING PROTEIN"/>
    <property type="match status" value="1"/>
</dbReference>
<comment type="similarity">
    <text evidence="2">Belongs to the glycosyltransferase 47 family.</text>
</comment>
<dbReference type="Proteomes" id="UP001604277">
    <property type="component" value="Unassembled WGS sequence"/>
</dbReference>
<dbReference type="EMBL" id="JBFOLJ010000009">
    <property type="protein sequence ID" value="KAL2509157.1"/>
    <property type="molecule type" value="Genomic_DNA"/>
</dbReference>
<sequence>MTLANSSQPGSSNHSTVQPSVNLVVLNEESVTSTGLRKKYSNLERIEAGLAQARATISEARKKNEMLDDPDYVPRGPLYLNANVFHSVLSIVGYVYIVDSRLWGPMQNTARDYVNLIAGRYPYWNRSLGHDHFMLACHDWGPKISSAVRYLRKNSIRVLCNANTSEKFHPIKDVSMPEIYLPQGTMDGLIGGPSPSKRSILVFFAGGIHGYIRQVLMEHWENKDSDVQIHEYLPKNMSYYGMVRQSKYCICPSGWEVASPRMVEALYMGCVPVLIKDNYAKPFGDVLNWSTFSVDVAVKDIPNLKTILMSIPQRQYLKMQRIGIQARRHFEKFWDGEFGNSQKPECSNSTSDGRKVLWSLPTPWNSSVVLMRYIID</sequence>
<feature type="domain" description="Exostosin GT47" evidence="6">
    <location>
        <begin position="107"/>
        <end position="311"/>
    </location>
</feature>
<proteinExistence type="inferred from homology"/>
<keyword evidence="4" id="KW-0812">Transmembrane</keyword>
<comment type="subcellular location">
    <subcellularLocation>
        <location evidence="1">Golgi apparatus membrane</location>
        <topology evidence="1">Single-pass type II membrane protein</topology>
    </subcellularLocation>
</comment>
<dbReference type="InterPro" id="IPR040911">
    <property type="entry name" value="Exostosin_GT47"/>
</dbReference>
<comment type="caution">
    <text evidence="7">The sequence shown here is derived from an EMBL/GenBank/DDBJ whole genome shotgun (WGS) entry which is preliminary data.</text>
</comment>
<dbReference type="PANTHER" id="PTHR11062">
    <property type="entry name" value="EXOSTOSIN HEPARAN SULFATE GLYCOSYLTRANSFERASE -RELATED"/>
    <property type="match status" value="1"/>
</dbReference>
<keyword evidence="8" id="KW-1185">Reference proteome</keyword>
<evidence type="ECO:0000256" key="5">
    <source>
        <dbReference type="ARBA" id="ARBA00023034"/>
    </source>
</evidence>
<name>A0ABD1T8T6_9LAMI</name>
<keyword evidence="3" id="KW-0328">Glycosyltransferase</keyword>
<dbReference type="Pfam" id="PF03016">
    <property type="entry name" value="Exostosin_GT47"/>
    <property type="match status" value="1"/>
</dbReference>
<evidence type="ECO:0000256" key="2">
    <source>
        <dbReference type="ARBA" id="ARBA00010271"/>
    </source>
</evidence>
<evidence type="ECO:0000256" key="4">
    <source>
        <dbReference type="ARBA" id="ARBA00022968"/>
    </source>
</evidence>
<reference evidence="8" key="1">
    <citation type="submission" date="2024-07" db="EMBL/GenBank/DDBJ databases">
        <title>Two chromosome-level genome assemblies of Korean endemic species Abeliophyllum distichum and Forsythia ovata (Oleaceae).</title>
        <authorList>
            <person name="Jang H."/>
        </authorList>
    </citation>
    <scope>NUCLEOTIDE SEQUENCE [LARGE SCALE GENOMIC DNA]</scope>
</reference>
<evidence type="ECO:0000256" key="3">
    <source>
        <dbReference type="ARBA" id="ARBA00022676"/>
    </source>
</evidence>
<dbReference type="AlphaFoldDB" id="A0ABD1T8T6"/>
<keyword evidence="4" id="KW-0735">Signal-anchor</keyword>
<dbReference type="GO" id="GO:0000139">
    <property type="term" value="C:Golgi membrane"/>
    <property type="evidence" value="ECO:0007669"/>
    <property type="project" value="UniProtKB-SubCell"/>
</dbReference>
<dbReference type="InterPro" id="IPR004263">
    <property type="entry name" value="Exostosin"/>
</dbReference>
<organism evidence="7 8">
    <name type="scientific">Forsythia ovata</name>
    <dbReference type="NCBI Taxonomy" id="205694"/>
    <lineage>
        <taxon>Eukaryota</taxon>
        <taxon>Viridiplantae</taxon>
        <taxon>Streptophyta</taxon>
        <taxon>Embryophyta</taxon>
        <taxon>Tracheophyta</taxon>
        <taxon>Spermatophyta</taxon>
        <taxon>Magnoliopsida</taxon>
        <taxon>eudicotyledons</taxon>
        <taxon>Gunneridae</taxon>
        <taxon>Pentapetalae</taxon>
        <taxon>asterids</taxon>
        <taxon>lamiids</taxon>
        <taxon>Lamiales</taxon>
        <taxon>Oleaceae</taxon>
        <taxon>Forsythieae</taxon>
        <taxon>Forsythia</taxon>
    </lineage>
</organism>